<dbReference type="PIRSF" id="PIRSF036794">
    <property type="entry name" value="UCP_erythr_ester"/>
    <property type="match status" value="1"/>
</dbReference>
<dbReference type="InterPro" id="IPR014622">
    <property type="entry name" value="UCP036794_erythomycin"/>
</dbReference>
<proteinExistence type="predicted"/>
<sequence length="455" mass="52235">MSQLTKQQYDLKAGWPESASNQASAKDLQNSIHPLVNEQDLDVLLDQIGTSRYVLLGEASHGTAEFYTWRAAISRRLIQEKGFTLIAVEGDWPDAYALNQYIRGDDKPGRVRQVLRRFNRWPTWMWANEEIAQLAEWLREYNDRTGLNTSQVGFYGLDVYSLWESLDEIQQTLTRIDSPLLALAQEVHNCFAPYRRDEQTYALGTLHGRQCDRPVADLLHALQTAPMPELNPDERFALIQNGYVVAEAERYYYTMVRDGNESWNVRDRHMAQTLDRLMDFHGSNAKVIIWAHNTHVGDARYTDMTDENMINLGQLVRERHGDEGVYIVGFGTYEGEVIASHRWGAPYQRLPVPKAQSGSWGDILHSISSQDKLLLLDQLRNTPDLTSRRGQRAIGVVYRPEREWGNYVPTNLPQRYDCFIYLDWTTALHPLGVAETQQGKSEDAPRNEYSVINDA</sequence>
<dbReference type="Gene3D" id="3.40.1660.10">
    <property type="entry name" value="EreA-like (biosynthetic domain)"/>
    <property type="match status" value="1"/>
</dbReference>
<dbReference type="CDD" id="cd14728">
    <property type="entry name" value="Ere-like"/>
    <property type="match status" value="1"/>
</dbReference>
<keyword evidence="3" id="KW-1185">Reference proteome</keyword>
<accession>A0ABW5LXF7</accession>
<dbReference type="RefSeq" id="WP_381518563.1">
    <property type="nucleotide sequence ID" value="NZ_JBHULN010000001.1"/>
</dbReference>
<dbReference type="InterPro" id="IPR052036">
    <property type="entry name" value="Hydrolase/PRTase-associated"/>
</dbReference>
<dbReference type="SUPFAM" id="SSF159501">
    <property type="entry name" value="EreA/ChaN-like"/>
    <property type="match status" value="1"/>
</dbReference>
<evidence type="ECO:0000256" key="1">
    <source>
        <dbReference type="SAM" id="MobiDB-lite"/>
    </source>
</evidence>
<evidence type="ECO:0000313" key="3">
    <source>
        <dbReference type="Proteomes" id="UP001597469"/>
    </source>
</evidence>
<comment type="caution">
    <text evidence="2">The sequence shown here is derived from an EMBL/GenBank/DDBJ whole genome shotgun (WGS) entry which is preliminary data.</text>
</comment>
<protein>
    <submittedName>
        <fullName evidence="2">Erythromycin esterase family protein</fullName>
    </submittedName>
</protein>
<dbReference type="Pfam" id="PF05139">
    <property type="entry name" value="Erythro_esteras"/>
    <property type="match status" value="1"/>
</dbReference>
<name>A0ABW5LXF7_9BACT</name>
<reference evidence="3" key="1">
    <citation type="journal article" date="2019" name="Int. J. Syst. Evol. Microbiol.">
        <title>The Global Catalogue of Microorganisms (GCM) 10K type strain sequencing project: providing services to taxonomists for standard genome sequencing and annotation.</title>
        <authorList>
            <consortium name="The Broad Institute Genomics Platform"/>
            <consortium name="The Broad Institute Genome Sequencing Center for Infectious Disease"/>
            <person name="Wu L."/>
            <person name="Ma J."/>
        </authorList>
    </citation>
    <scope>NUCLEOTIDE SEQUENCE [LARGE SCALE GENOMIC DNA]</scope>
    <source>
        <strain evidence="3">KCTC 42805</strain>
    </source>
</reference>
<dbReference type="PANTHER" id="PTHR31299:SF0">
    <property type="entry name" value="ESTERASE, PUTATIVE (AFU_ORTHOLOGUE AFUA_1G05850)-RELATED"/>
    <property type="match status" value="1"/>
</dbReference>
<dbReference type="Proteomes" id="UP001597469">
    <property type="component" value="Unassembled WGS sequence"/>
</dbReference>
<dbReference type="PANTHER" id="PTHR31299">
    <property type="entry name" value="ESTERASE, PUTATIVE (AFU_ORTHOLOGUE AFUA_1G05850)-RELATED"/>
    <property type="match status" value="1"/>
</dbReference>
<dbReference type="InterPro" id="IPR007815">
    <property type="entry name" value="Emycin_Estase"/>
</dbReference>
<dbReference type="Gene3D" id="3.30.1870.10">
    <property type="entry name" value="EreA-like, domain 2"/>
    <property type="match status" value="1"/>
</dbReference>
<evidence type="ECO:0000313" key="2">
    <source>
        <dbReference type="EMBL" id="MFD2569478.1"/>
    </source>
</evidence>
<feature type="region of interest" description="Disordered" evidence="1">
    <location>
        <begin position="436"/>
        <end position="455"/>
    </location>
</feature>
<dbReference type="EMBL" id="JBHULN010000001">
    <property type="protein sequence ID" value="MFD2569478.1"/>
    <property type="molecule type" value="Genomic_DNA"/>
</dbReference>
<dbReference type="Gene3D" id="1.20.1440.30">
    <property type="entry name" value="Biosynthetic Protein domain"/>
    <property type="match status" value="1"/>
</dbReference>
<organism evidence="2 3">
    <name type="scientific">Spirosoma soli</name>
    <dbReference type="NCBI Taxonomy" id="1770529"/>
    <lineage>
        <taxon>Bacteria</taxon>
        <taxon>Pseudomonadati</taxon>
        <taxon>Bacteroidota</taxon>
        <taxon>Cytophagia</taxon>
        <taxon>Cytophagales</taxon>
        <taxon>Cytophagaceae</taxon>
        <taxon>Spirosoma</taxon>
    </lineage>
</organism>
<gene>
    <name evidence="2" type="ORF">ACFSUS_02475</name>
</gene>